<name>A0A8T0REZ0_PANVG</name>
<evidence type="ECO:0000313" key="3">
    <source>
        <dbReference type="EMBL" id="KAG2583610.1"/>
    </source>
</evidence>
<dbReference type="AlphaFoldDB" id="A0A8T0REZ0"/>
<proteinExistence type="predicted"/>
<feature type="region of interest" description="Disordered" evidence="1">
    <location>
        <begin position="148"/>
        <end position="173"/>
    </location>
</feature>
<protein>
    <submittedName>
        <fullName evidence="3">Uncharacterized protein</fullName>
    </submittedName>
</protein>
<sequence length="173" mass="18152">MHRGNKISFLVVLFFLQIGDTLLTSHTTRLVARVPLVMIGCSTVAGISKRLKGNNSVDRIPSGGAPLPRSARSSRACGQLAAASARCCRGASAAAAAAAERAGSACRHAEDPGVRHRRLGPQLHIGSYPAPRGRRPWELAPVGRAALPSGERVHPAASNDERLRVAGEELRGG</sequence>
<gene>
    <name evidence="3" type="ORF">PVAP13_6KG208612</name>
</gene>
<feature type="signal peptide" evidence="2">
    <location>
        <begin position="1"/>
        <end position="21"/>
    </location>
</feature>
<keyword evidence="4" id="KW-1185">Reference proteome</keyword>
<dbReference type="Proteomes" id="UP000823388">
    <property type="component" value="Chromosome 6K"/>
</dbReference>
<dbReference type="EMBL" id="CM029047">
    <property type="protein sequence ID" value="KAG2583610.1"/>
    <property type="molecule type" value="Genomic_DNA"/>
</dbReference>
<comment type="caution">
    <text evidence="3">The sequence shown here is derived from an EMBL/GenBank/DDBJ whole genome shotgun (WGS) entry which is preliminary data.</text>
</comment>
<feature type="chain" id="PRO_5035818318" evidence="2">
    <location>
        <begin position="22"/>
        <end position="173"/>
    </location>
</feature>
<accession>A0A8T0REZ0</accession>
<reference evidence="3" key="1">
    <citation type="submission" date="2020-05" db="EMBL/GenBank/DDBJ databases">
        <title>WGS assembly of Panicum virgatum.</title>
        <authorList>
            <person name="Lovell J.T."/>
            <person name="Jenkins J."/>
            <person name="Shu S."/>
            <person name="Juenger T.E."/>
            <person name="Schmutz J."/>
        </authorList>
    </citation>
    <scope>NUCLEOTIDE SEQUENCE</scope>
    <source>
        <strain evidence="3">AP13</strain>
    </source>
</reference>
<evidence type="ECO:0000313" key="4">
    <source>
        <dbReference type="Proteomes" id="UP000823388"/>
    </source>
</evidence>
<organism evidence="3 4">
    <name type="scientific">Panicum virgatum</name>
    <name type="common">Blackwell switchgrass</name>
    <dbReference type="NCBI Taxonomy" id="38727"/>
    <lineage>
        <taxon>Eukaryota</taxon>
        <taxon>Viridiplantae</taxon>
        <taxon>Streptophyta</taxon>
        <taxon>Embryophyta</taxon>
        <taxon>Tracheophyta</taxon>
        <taxon>Spermatophyta</taxon>
        <taxon>Magnoliopsida</taxon>
        <taxon>Liliopsida</taxon>
        <taxon>Poales</taxon>
        <taxon>Poaceae</taxon>
        <taxon>PACMAD clade</taxon>
        <taxon>Panicoideae</taxon>
        <taxon>Panicodae</taxon>
        <taxon>Paniceae</taxon>
        <taxon>Panicinae</taxon>
        <taxon>Panicum</taxon>
        <taxon>Panicum sect. Hiantes</taxon>
    </lineage>
</organism>
<evidence type="ECO:0000256" key="2">
    <source>
        <dbReference type="SAM" id="SignalP"/>
    </source>
</evidence>
<keyword evidence="2" id="KW-0732">Signal</keyword>
<feature type="compositionally biased region" description="Basic and acidic residues" evidence="1">
    <location>
        <begin position="151"/>
        <end position="173"/>
    </location>
</feature>
<evidence type="ECO:0000256" key="1">
    <source>
        <dbReference type="SAM" id="MobiDB-lite"/>
    </source>
</evidence>